<evidence type="ECO:0000256" key="1">
    <source>
        <dbReference type="SAM" id="MobiDB-lite"/>
    </source>
</evidence>
<feature type="compositionally biased region" description="Acidic residues" evidence="1">
    <location>
        <begin position="26"/>
        <end position="39"/>
    </location>
</feature>
<evidence type="ECO:0000313" key="2">
    <source>
        <dbReference type="EMBL" id="KAK1119158.1"/>
    </source>
</evidence>
<protein>
    <submittedName>
        <fullName evidence="2">Uncharacterized protein</fullName>
    </submittedName>
</protein>
<name>A0AA40FHV8_9HYME</name>
<sequence>MERVVSTGDSCSKRLSTITEYSEPGIDSDDNEERYEEEPAIPRGDSEQRLEDQASTAVKYFLVDDSPMAKFSRSIKWIYKKVSLESTSVRDDHSCAFLSFGLSRVTPFGHRVRVLYLAFCGGGIGDRI</sequence>
<comment type="caution">
    <text evidence="2">The sequence shown here is derived from an EMBL/GenBank/DDBJ whole genome shotgun (WGS) entry which is preliminary data.</text>
</comment>
<organism evidence="2 3">
    <name type="scientific">Melipona bicolor</name>
    <dbReference type="NCBI Taxonomy" id="60889"/>
    <lineage>
        <taxon>Eukaryota</taxon>
        <taxon>Metazoa</taxon>
        <taxon>Ecdysozoa</taxon>
        <taxon>Arthropoda</taxon>
        <taxon>Hexapoda</taxon>
        <taxon>Insecta</taxon>
        <taxon>Pterygota</taxon>
        <taxon>Neoptera</taxon>
        <taxon>Endopterygota</taxon>
        <taxon>Hymenoptera</taxon>
        <taxon>Apocrita</taxon>
        <taxon>Aculeata</taxon>
        <taxon>Apoidea</taxon>
        <taxon>Anthophila</taxon>
        <taxon>Apidae</taxon>
        <taxon>Melipona</taxon>
    </lineage>
</organism>
<accession>A0AA40FHV8</accession>
<feature type="compositionally biased region" description="Polar residues" evidence="1">
    <location>
        <begin position="7"/>
        <end position="20"/>
    </location>
</feature>
<dbReference type="EMBL" id="JAHYIQ010000038">
    <property type="protein sequence ID" value="KAK1119158.1"/>
    <property type="molecule type" value="Genomic_DNA"/>
</dbReference>
<dbReference type="AlphaFoldDB" id="A0AA40FHV8"/>
<evidence type="ECO:0000313" key="3">
    <source>
        <dbReference type="Proteomes" id="UP001177670"/>
    </source>
</evidence>
<feature type="region of interest" description="Disordered" evidence="1">
    <location>
        <begin position="1"/>
        <end position="50"/>
    </location>
</feature>
<dbReference type="Proteomes" id="UP001177670">
    <property type="component" value="Unassembled WGS sequence"/>
</dbReference>
<reference evidence="2" key="1">
    <citation type="submission" date="2021-10" db="EMBL/GenBank/DDBJ databases">
        <title>Melipona bicolor Genome sequencing and assembly.</title>
        <authorList>
            <person name="Araujo N.S."/>
            <person name="Arias M.C."/>
        </authorList>
    </citation>
    <scope>NUCLEOTIDE SEQUENCE</scope>
    <source>
        <strain evidence="2">USP_2M_L1-L4_2017</strain>
        <tissue evidence="2">Whole body</tissue>
    </source>
</reference>
<gene>
    <name evidence="2" type="ORF">K0M31_013654</name>
</gene>
<proteinExistence type="predicted"/>
<keyword evidence="3" id="KW-1185">Reference proteome</keyword>